<evidence type="ECO:0000313" key="8">
    <source>
        <dbReference type="EMBL" id="AKG74337.1"/>
    </source>
</evidence>
<evidence type="ECO:0000259" key="6">
    <source>
        <dbReference type="Pfam" id="PF00501"/>
    </source>
</evidence>
<protein>
    <recommendedName>
        <fullName evidence="5">2-succinylbenzoate--CoA ligase</fullName>
        <ecNumber evidence="5">6.2.1.26</ecNumber>
    </recommendedName>
    <alternativeName>
        <fullName evidence="5">o-succinylbenzoyl-CoA synthetase</fullName>
        <shortName evidence="5">OSB-CoA synthetase</shortName>
    </alternativeName>
</protein>
<evidence type="ECO:0000256" key="4">
    <source>
        <dbReference type="ARBA" id="ARBA00022840"/>
    </source>
</evidence>
<dbReference type="GO" id="GO:0031956">
    <property type="term" value="F:medium-chain fatty acid-CoA ligase activity"/>
    <property type="evidence" value="ECO:0007669"/>
    <property type="project" value="TreeGrafter"/>
</dbReference>
<comment type="similarity">
    <text evidence="5">Belongs to the ATP-dependent AMP-binding enzyme family. MenE subfamily.</text>
</comment>
<evidence type="ECO:0000259" key="7">
    <source>
        <dbReference type="Pfam" id="PF13193"/>
    </source>
</evidence>
<name>A0A0F7HLT5_9STAP</name>
<dbReference type="EMBL" id="CP011366">
    <property type="protein sequence ID" value="AKG74337.1"/>
    <property type="molecule type" value="Genomic_DNA"/>
</dbReference>
<dbReference type="KEGG" id="shv:AAT16_08885"/>
<evidence type="ECO:0000256" key="3">
    <source>
        <dbReference type="ARBA" id="ARBA00022741"/>
    </source>
</evidence>
<reference evidence="8 10" key="1">
    <citation type="journal article" date="2015" name="Int. J. Syst. Evol. Microbiol.">
        <title>Complete genome sequence of Salinicoccus halodurans H3B36, isolated from the Qaidam Basin in China.</title>
        <authorList>
            <person name="Jiang K."/>
            <person name="Xue Y."/>
            <person name="Ma Y."/>
        </authorList>
    </citation>
    <scope>NUCLEOTIDE SEQUENCE [LARGE SCALE GENOMIC DNA]</scope>
    <source>
        <strain evidence="8 10">H3B36</strain>
    </source>
</reference>
<dbReference type="InterPro" id="IPR042099">
    <property type="entry name" value="ANL_N_sf"/>
</dbReference>
<organism evidence="9 11">
    <name type="scientific">Salinicoccus halodurans</name>
    <dbReference type="NCBI Taxonomy" id="407035"/>
    <lineage>
        <taxon>Bacteria</taxon>
        <taxon>Bacillati</taxon>
        <taxon>Bacillota</taxon>
        <taxon>Bacilli</taxon>
        <taxon>Bacillales</taxon>
        <taxon>Staphylococcaceae</taxon>
        <taxon>Salinicoccus</taxon>
    </lineage>
</organism>
<proteinExistence type="inferred from homology"/>
<dbReference type="InterPro" id="IPR025110">
    <property type="entry name" value="AMP-bd_C"/>
</dbReference>
<sequence length="467" mass="52318">MDYNWLELQAGERPDKPAVIFNGETVTFAQLYRKAEVTSEKLNGLNRKRIGFFIDNTLQSVILIHAAIISDIEIVMINRRLTAVEIDRQLQDVDVDTIVTTASFSMEDYTVVHYDELSTLDSTGNLIGIKSGDDTLSIMFTSGTTGRAKAVKQSYDNHYESALGCESRFNYVTDSVWMNVNPIYHISGFSILMRSVIRGCTMVLVEKFEPLEVWHALEAHNVTHVSMVPVMLERMMKHEGVHELQGILLGGAGVTMDILNRALEKGLPVYNSFGMTETCSQIVSIAPGDPKILKGTVGRPLDNISIRIDEENDGELLVKGPAVTKGYLNAELQLDDGYFRTGDMGYTDEEGYLYILDRRNDLIISGGENIYPKEIEDAAVSHESVKNAVVIKKKNQKWGEVPVLLIEIEDSFYLDEDAIMATLEKRLARYKLPKEIHVTEEVVMTSTGKVSRAKNQEIFDMKKSSSP</sequence>
<evidence type="ECO:0000256" key="1">
    <source>
        <dbReference type="ARBA" id="ARBA00022428"/>
    </source>
</evidence>
<dbReference type="InterPro" id="IPR010192">
    <property type="entry name" value="MenE"/>
</dbReference>
<comment type="pathway">
    <text evidence="5">Quinol/quinone metabolism; 1,4-dihydroxy-2-naphthoate biosynthesis; 1,4-dihydroxy-2-naphthoate from chorismate: step 5/7.</text>
</comment>
<keyword evidence="4 5" id="KW-0067">ATP-binding</keyword>
<feature type="domain" description="AMP-dependent synthetase/ligase" evidence="6">
    <location>
        <begin position="7"/>
        <end position="328"/>
    </location>
</feature>
<dbReference type="AlphaFoldDB" id="A0A0F7HLT5"/>
<evidence type="ECO:0000313" key="10">
    <source>
        <dbReference type="Proteomes" id="UP000034029"/>
    </source>
</evidence>
<evidence type="ECO:0000313" key="9">
    <source>
        <dbReference type="EMBL" id="SFK94706.1"/>
    </source>
</evidence>
<dbReference type="InterPro" id="IPR000873">
    <property type="entry name" value="AMP-dep_synth/lig_dom"/>
</dbReference>
<dbReference type="Proteomes" id="UP000183090">
    <property type="component" value="Unassembled WGS sequence"/>
</dbReference>
<evidence type="ECO:0000313" key="11">
    <source>
        <dbReference type="Proteomes" id="UP000183090"/>
    </source>
</evidence>
<dbReference type="PANTHER" id="PTHR43201:SF5">
    <property type="entry name" value="MEDIUM-CHAIN ACYL-COA LIGASE ACSF2, MITOCHONDRIAL"/>
    <property type="match status" value="1"/>
</dbReference>
<dbReference type="InterPro" id="IPR045851">
    <property type="entry name" value="AMP-bd_C_sf"/>
</dbReference>
<dbReference type="Proteomes" id="UP000034029">
    <property type="component" value="Chromosome"/>
</dbReference>
<dbReference type="PROSITE" id="PS00455">
    <property type="entry name" value="AMP_BINDING"/>
    <property type="match status" value="1"/>
</dbReference>
<keyword evidence="3 5" id="KW-0547">Nucleotide-binding</keyword>
<comment type="pathway">
    <text evidence="5">Quinol/quinone metabolism; menaquinone biosynthesis.</text>
</comment>
<dbReference type="EMBL" id="FOTB01000006">
    <property type="protein sequence ID" value="SFK94706.1"/>
    <property type="molecule type" value="Genomic_DNA"/>
</dbReference>
<reference evidence="10" key="2">
    <citation type="submission" date="2015-04" db="EMBL/GenBank/DDBJ databases">
        <title>Complete genome sequence of Salinicoccus halodurans strain H3B36, isolated from the Qaidam basin of China.</title>
        <authorList>
            <person name="Ma Y."/>
            <person name="Jiang K."/>
            <person name="Xue Y."/>
        </authorList>
    </citation>
    <scope>NUCLEOTIDE SEQUENCE [LARGE SCALE GENOMIC DNA]</scope>
    <source>
        <strain evidence="10">H3B36</strain>
    </source>
</reference>
<dbReference type="SUPFAM" id="SSF56801">
    <property type="entry name" value="Acetyl-CoA synthetase-like"/>
    <property type="match status" value="1"/>
</dbReference>
<keyword evidence="1 5" id="KW-0474">Menaquinone biosynthesis</keyword>
<dbReference type="OrthoDB" id="9757771at2"/>
<comment type="catalytic activity">
    <reaction evidence="5">
        <text>2-succinylbenzoate + ATP + CoA = 2-succinylbenzoyl-CoA + AMP + diphosphate</text>
        <dbReference type="Rhea" id="RHEA:17009"/>
        <dbReference type="ChEBI" id="CHEBI:18325"/>
        <dbReference type="ChEBI" id="CHEBI:30616"/>
        <dbReference type="ChEBI" id="CHEBI:33019"/>
        <dbReference type="ChEBI" id="CHEBI:57287"/>
        <dbReference type="ChEBI" id="CHEBI:57364"/>
        <dbReference type="ChEBI" id="CHEBI:456215"/>
        <dbReference type="EC" id="6.2.1.26"/>
    </reaction>
</comment>
<dbReference type="PANTHER" id="PTHR43201">
    <property type="entry name" value="ACYL-COA SYNTHETASE"/>
    <property type="match status" value="1"/>
</dbReference>
<dbReference type="GO" id="GO:0006631">
    <property type="term" value="P:fatty acid metabolic process"/>
    <property type="evidence" value="ECO:0007669"/>
    <property type="project" value="TreeGrafter"/>
</dbReference>
<dbReference type="NCBIfam" id="TIGR01923">
    <property type="entry name" value="menE"/>
    <property type="match status" value="1"/>
</dbReference>
<dbReference type="InterPro" id="IPR020845">
    <property type="entry name" value="AMP-binding_CS"/>
</dbReference>
<keyword evidence="10" id="KW-1185">Reference proteome</keyword>
<gene>
    <name evidence="5" type="primary">menE</name>
    <name evidence="8" type="ORF">AAT16_08885</name>
    <name evidence="9" type="ORF">SAMN05216235_2674</name>
</gene>
<reference evidence="9 11" key="3">
    <citation type="submission" date="2016-10" db="EMBL/GenBank/DDBJ databases">
        <authorList>
            <person name="Varghese N."/>
            <person name="Submissions S."/>
        </authorList>
    </citation>
    <scope>NUCLEOTIDE SEQUENCE [LARGE SCALE GENOMIC DNA]</scope>
    <source>
        <strain evidence="9 11">CGMCC 1.6501</strain>
    </source>
</reference>
<dbReference type="Gene3D" id="3.40.50.12780">
    <property type="entry name" value="N-terminal domain of ligase-like"/>
    <property type="match status" value="1"/>
</dbReference>
<evidence type="ECO:0000256" key="5">
    <source>
        <dbReference type="HAMAP-Rule" id="MF_00731"/>
    </source>
</evidence>
<dbReference type="GO" id="GO:0005524">
    <property type="term" value="F:ATP binding"/>
    <property type="evidence" value="ECO:0007669"/>
    <property type="project" value="UniProtKB-KW"/>
</dbReference>
<dbReference type="EC" id="6.2.1.26" evidence="5"/>
<feature type="domain" description="AMP-binding enzyme C-terminal" evidence="7">
    <location>
        <begin position="374"/>
        <end position="449"/>
    </location>
</feature>
<keyword evidence="2 5" id="KW-0436">Ligase</keyword>
<accession>A0A0F7HLT5</accession>
<dbReference type="HAMAP" id="MF_00731">
    <property type="entry name" value="MenE"/>
    <property type="match status" value="1"/>
</dbReference>
<dbReference type="Pfam" id="PF00501">
    <property type="entry name" value="AMP-binding"/>
    <property type="match status" value="1"/>
</dbReference>
<dbReference type="RefSeq" id="WP_046790519.1">
    <property type="nucleotide sequence ID" value="NZ_CP011366.1"/>
</dbReference>
<dbReference type="GO" id="GO:0008756">
    <property type="term" value="F:o-succinylbenzoate-CoA ligase activity"/>
    <property type="evidence" value="ECO:0007669"/>
    <property type="project" value="UniProtKB-UniRule"/>
</dbReference>
<dbReference type="Pfam" id="PF13193">
    <property type="entry name" value="AMP-binding_C"/>
    <property type="match status" value="1"/>
</dbReference>
<evidence type="ECO:0000256" key="2">
    <source>
        <dbReference type="ARBA" id="ARBA00022598"/>
    </source>
</evidence>
<comment type="function">
    <text evidence="5">Converts 2-succinylbenzoate (OSB) to 2-succinylbenzoyl-CoA (OSB-CoA).</text>
</comment>
<dbReference type="GO" id="GO:0009234">
    <property type="term" value="P:menaquinone biosynthetic process"/>
    <property type="evidence" value="ECO:0007669"/>
    <property type="project" value="UniProtKB-UniRule"/>
</dbReference>
<dbReference type="Gene3D" id="3.30.300.30">
    <property type="match status" value="1"/>
</dbReference>